<proteinExistence type="predicted"/>
<organism evidence="1 2">
    <name type="scientific">Citrus sinensis</name>
    <name type="common">Sweet orange</name>
    <name type="synonym">Citrus aurantium var. sinensis</name>
    <dbReference type="NCBI Taxonomy" id="2711"/>
    <lineage>
        <taxon>Eukaryota</taxon>
        <taxon>Viridiplantae</taxon>
        <taxon>Streptophyta</taxon>
        <taxon>Embryophyta</taxon>
        <taxon>Tracheophyta</taxon>
        <taxon>Spermatophyta</taxon>
        <taxon>Magnoliopsida</taxon>
        <taxon>eudicotyledons</taxon>
        <taxon>Gunneridae</taxon>
        <taxon>Pentapetalae</taxon>
        <taxon>rosids</taxon>
        <taxon>malvids</taxon>
        <taxon>Sapindales</taxon>
        <taxon>Rutaceae</taxon>
        <taxon>Aurantioideae</taxon>
        <taxon>Citrus</taxon>
    </lineage>
</organism>
<evidence type="ECO:0000313" key="2">
    <source>
        <dbReference type="Proteomes" id="UP000829398"/>
    </source>
</evidence>
<keyword evidence="2" id="KW-1185">Reference proteome</keyword>
<evidence type="ECO:0000313" key="1">
    <source>
        <dbReference type="EMBL" id="KAH9784600.1"/>
    </source>
</evidence>
<dbReference type="Proteomes" id="UP000829398">
    <property type="component" value="Chromosome 3"/>
</dbReference>
<accession>A0ACB8MHD3</accession>
<dbReference type="EMBL" id="CM039172">
    <property type="protein sequence ID" value="KAH9784600.1"/>
    <property type="molecule type" value="Genomic_DNA"/>
</dbReference>
<name>A0ACB8MHD3_CITSI</name>
<gene>
    <name evidence="1" type="ORF">KPL71_009710</name>
</gene>
<protein>
    <submittedName>
        <fullName evidence="1">Membrin-11</fullName>
    </submittedName>
</protein>
<reference evidence="2" key="1">
    <citation type="journal article" date="2023" name="Hortic. Res.">
        <title>A chromosome-level phased genome enabling allele-level studies in sweet orange: a case study on citrus Huanglongbing tolerance.</title>
        <authorList>
            <person name="Wu B."/>
            <person name="Yu Q."/>
            <person name="Deng Z."/>
            <person name="Duan Y."/>
            <person name="Luo F."/>
            <person name="Gmitter F. Jr."/>
        </authorList>
    </citation>
    <scope>NUCLEOTIDE SEQUENCE [LARGE SCALE GENOMIC DNA]</scope>
    <source>
        <strain evidence="2">cv. Valencia</strain>
    </source>
</reference>
<comment type="caution">
    <text evidence="1">The sequence shown here is derived from an EMBL/GenBank/DDBJ whole genome shotgun (WGS) entry which is preliminary data.</text>
</comment>
<sequence length="296" mass="33923">MAMAVEGGGTLSEIYQSAKKLLLRARDGVEKLERLESSTSTGGYDSPELSFAVKKDISQIQSLCVEMDRLWRSIADKSQRDLWKRHVYIWKYINSCSCCCLLEVVGIFAFGTKCAWCGFAIKVEQVAEEAESLKESLDKYFLRNQRRINEARERAELLGRANGESSHILRIFDEEAQAMQSVRNSSRMLQESFATGTAILAKYAEQREHLKKAQRKALDVLNTVGLSNSVLRLIERRNRVDTWIKYVGMVSTVVILYFFWRWTRTQKRPDCGRLNPELCSGFAVIEGHAWENNMVK</sequence>